<evidence type="ECO:0000313" key="2">
    <source>
        <dbReference type="Proteomes" id="UP001283361"/>
    </source>
</evidence>
<comment type="caution">
    <text evidence="1">The sequence shown here is derived from an EMBL/GenBank/DDBJ whole genome shotgun (WGS) entry which is preliminary data.</text>
</comment>
<dbReference type="AlphaFoldDB" id="A0AAE0YGQ0"/>
<evidence type="ECO:0000313" key="1">
    <source>
        <dbReference type="EMBL" id="KAK3744704.1"/>
    </source>
</evidence>
<keyword evidence="2" id="KW-1185">Reference proteome</keyword>
<accession>A0AAE0YGQ0</accession>
<dbReference type="Proteomes" id="UP001283361">
    <property type="component" value="Unassembled WGS sequence"/>
</dbReference>
<proteinExistence type="predicted"/>
<gene>
    <name evidence="1" type="ORF">RRG08_062353</name>
</gene>
<reference evidence="1" key="1">
    <citation type="journal article" date="2023" name="G3 (Bethesda)">
        <title>A reference genome for the long-term kleptoplast-retaining sea slug Elysia crispata morphotype clarki.</title>
        <authorList>
            <person name="Eastman K.E."/>
            <person name="Pendleton A.L."/>
            <person name="Shaikh M.A."/>
            <person name="Suttiyut T."/>
            <person name="Ogas R."/>
            <person name="Tomko P."/>
            <person name="Gavelis G."/>
            <person name="Widhalm J.R."/>
            <person name="Wisecaver J.H."/>
        </authorList>
    </citation>
    <scope>NUCLEOTIDE SEQUENCE</scope>
    <source>
        <strain evidence="1">ECLA1</strain>
    </source>
</reference>
<organism evidence="1 2">
    <name type="scientific">Elysia crispata</name>
    <name type="common">lettuce slug</name>
    <dbReference type="NCBI Taxonomy" id="231223"/>
    <lineage>
        <taxon>Eukaryota</taxon>
        <taxon>Metazoa</taxon>
        <taxon>Spiralia</taxon>
        <taxon>Lophotrochozoa</taxon>
        <taxon>Mollusca</taxon>
        <taxon>Gastropoda</taxon>
        <taxon>Heterobranchia</taxon>
        <taxon>Euthyneura</taxon>
        <taxon>Panpulmonata</taxon>
        <taxon>Sacoglossa</taxon>
        <taxon>Placobranchoidea</taxon>
        <taxon>Plakobranchidae</taxon>
        <taxon>Elysia</taxon>
    </lineage>
</organism>
<protein>
    <submittedName>
        <fullName evidence="1">Uncharacterized protein</fullName>
    </submittedName>
</protein>
<dbReference type="EMBL" id="JAWDGP010006253">
    <property type="protein sequence ID" value="KAK3744704.1"/>
    <property type="molecule type" value="Genomic_DNA"/>
</dbReference>
<sequence length="197" mass="22224">MHCTCVVFSDVTNHMTNVPACPHVFLSQNVMPRMPFHRCRFGSTKEDIQSGIIVRPVAKLVARFRLEDFPGHEDSVFLVWTGGVVRRSGEYVPSFPNDLVFHVKLSNFYRGPYKLLQEAFKATRQKEGRERNHLEWREEPIMSASEGLSPGPCLTGGGVGRARLSGHSVDLSRHGEMAGDGWSSVSHSLRDFIQWNQ</sequence>
<name>A0AAE0YGQ0_9GAST</name>